<keyword evidence="4" id="KW-1185">Reference proteome</keyword>
<accession>D7CUP8</accession>
<dbReference type="Proteomes" id="UP000000379">
    <property type="component" value="Chromosome"/>
</dbReference>
<name>D7CUP8_TRURR</name>
<dbReference type="PANTHER" id="PTHR19328:SF75">
    <property type="entry name" value="ALDOSE SUGAR DEHYDROGENASE YLII"/>
    <property type="match status" value="1"/>
</dbReference>
<feature type="signal peptide" evidence="1">
    <location>
        <begin position="1"/>
        <end position="27"/>
    </location>
</feature>
<dbReference type="Gene3D" id="2.120.10.30">
    <property type="entry name" value="TolB, C-terminal domain"/>
    <property type="match status" value="1"/>
</dbReference>
<dbReference type="SUPFAM" id="SSF50952">
    <property type="entry name" value="Soluble quinoprotein glucose dehydrogenase"/>
    <property type="match status" value="1"/>
</dbReference>
<evidence type="ECO:0000313" key="3">
    <source>
        <dbReference type="EMBL" id="ADI14039.1"/>
    </source>
</evidence>
<dbReference type="InterPro" id="IPR011042">
    <property type="entry name" value="6-blade_b-propeller_TolB-like"/>
</dbReference>
<organism evidence="3 4">
    <name type="scientific">Truepera radiovictrix (strain DSM 17093 / CIP 108686 / LMG 22925 / RQ-24)</name>
    <dbReference type="NCBI Taxonomy" id="649638"/>
    <lineage>
        <taxon>Bacteria</taxon>
        <taxon>Thermotogati</taxon>
        <taxon>Deinococcota</taxon>
        <taxon>Deinococci</taxon>
        <taxon>Trueperales</taxon>
        <taxon>Trueperaceae</taxon>
        <taxon>Truepera</taxon>
    </lineage>
</organism>
<reference evidence="3 4" key="2">
    <citation type="journal article" date="2011" name="Stand. Genomic Sci.">
        <title>Complete genome sequence of Truepera radiovictrix type strain (RQ-24).</title>
        <authorList>
            <person name="Ivanova N."/>
            <person name="Rohde C."/>
            <person name="Munk C."/>
            <person name="Nolan M."/>
            <person name="Lucas S."/>
            <person name="Del Rio T.G."/>
            <person name="Tice H."/>
            <person name="Deshpande S."/>
            <person name="Cheng J.F."/>
            <person name="Tapia R."/>
            <person name="Han C."/>
            <person name="Goodwin L."/>
            <person name="Pitluck S."/>
            <person name="Liolios K."/>
            <person name="Mavromatis K."/>
            <person name="Mikhailova N."/>
            <person name="Pati A."/>
            <person name="Chen A."/>
            <person name="Palaniappan K."/>
            <person name="Land M."/>
            <person name="Hauser L."/>
            <person name="Chang Y.J."/>
            <person name="Jeffries C.D."/>
            <person name="Brambilla E."/>
            <person name="Rohde M."/>
            <person name="Goker M."/>
            <person name="Tindall B.J."/>
            <person name="Woyke T."/>
            <person name="Bristow J."/>
            <person name="Eisen J.A."/>
            <person name="Markowitz V."/>
            <person name="Hugenholtz P."/>
            <person name="Kyrpides N.C."/>
            <person name="Klenk H.P."/>
            <person name="Lapidus A."/>
        </authorList>
    </citation>
    <scope>NUCLEOTIDE SEQUENCE [LARGE SCALE GENOMIC DNA]</scope>
    <source>
        <strain evidence="4">DSM 17093 / CIP 108686 / LMG 22925 / RQ-24</strain>
    </source>
</reference>
<dbReference type="KEGG" id="tra:Trad_0906"/>
<dbReference type="InterPro" id="IPR012938">
    <property type="entry name" value="Glc/Sorbosone_DH"/>
</dbReference>
<dbReference type="EMBL" id="CP002049">
    <property type="protein sequence ID" value="ADI14039.1"/>
    <property type="molecule type" value="Genomic_DNA"/>
</dbReference>
<dbReference type="RefSeq" id="WP_013177411.1">
    <property type="nucleotide sequence ID" value="NC_014221.1"/>
</dbReference>
<feature type="domain" description="Glucose/Sorbosone dehydrogenase" evidence="2">
    <location>
        <begin position="48"/>
        <end position="372"/>
    </location>
</feature>
<keyword evidence="1" id="KW-0732">Signal</keyword>
<reference evidence="4" key="1">
    <citation type="submission" date="2010-05" db="EMBL/GenBank/DDBJ databases">
        <title>The complete genome of Truepera radiovictris DSM 17093.</title>
        <authorList>
            <consortium name="US DOE Joint Genome Institute (JGI-PGF)"/>
            <person name="Lucas S."/>
            <person name="Copeland A."/>
            <person name="Lapidus A."/>
            <person name="Glavina del Rio T."/>
            <person name="Dalin E."/>
            <person name="Tice H."/>
            <person name="Bruce D."/>
            <person name="Goodwin L."/>
            <person name="Pitluck S."/>
            <person name="Kyrpides N."/>
            <person name="Mavromatis K."/>
            <person name="Ovchinnikova G."/>
            <person name="Munk A.C."/>
            <person name="Detter J.C."/>
            <person name="Han C."/>
            <person name="Tapia R."/>
            <person name="Land M."/>
            <person name="Hauser L."/>
            <person name="Markowitz V."/>
            <person name="Cheng J.-F."/>
            <person name="Hugenholtz P."/>
            <person name="Woyke T."/>
            <person name="Wu D."/>
            <person name="Tindall B."/>
            <person name="Pomrenke H.G."/>
            <person name="Brambilla E."/>
            <person name="Klenk H.-P."/>
            <person name="Eisen J.A."/>
        </authorList>
    </citation>
    <scope>NUCLEOTIDE SEQUENCE [LARGE SCALE GENOMIC DNA]</scope>
    <source>
        <strain evidence="4">DSM 17093 / CIP 108686 / LMG 22925 / RQ-24</strain>
    </source>
</reference>
<dbReference type="Pfam" id="PF07995">
    <property type="entry name" value="GSDH"/>
    <property type="match status" value="1"/>
</dbReference>
<dbReference type="OrthoDB" id="9770043at2"/>
<dbReference type="eggNOG" id="COG2133">
    <property type="taxonomic scope" value="Bacteria"/>
</dbReference>
<gene>
    <name evidence="3" type="ordered locus">Trad_0906</name>
</gene>
<evidence type="ECO:0000313" key="4">
    <source>
        <dbReference type="Proteomes" id="UP000000379"/>
    </source>
</evidence>
<feature type="chain" id="PRO_5003094458" evidence="1">
    <location>
        <begin position="28"/>
        <end position="380"/>
    </location>
</feature>
<sequence length="380" mass="41434">MQPSIRPRRAVLTVPAALAALFGAAHAQDIEQHLTEAGPIAIESLAEFSHPWGIAFLPDGRMLVTERDEAILHIVTMDGEKTHVEGVPPVFTGGQGGLLDVALDPNFEESGYVYLSYAEQGGEGASTALGRGVLEGNELRDFEVIFRQEPKTEGDMHFGSRIVFAPDGTLYLTLADRFLFDPAQDLSNHLGTIVRINPDGSVPEDNPFVGQEDALDEIFSYGHRNIQAAALHPETDVLWVAEMGPLGGDELNVIAAGENYGWPEVSWGIHYDGRDIPDPDTRPEFTPPVTYWTPAIAPSGMIFYTGDAFPAWQGSAFIGGLVSEGLVRVELDGESVVHEERIPLGARVRDVEQGPDGFLYVITDEEDGDLLRLMPMEEDE</sequence>
<protein>
    <submittedName>
        <fullName evidence="3">Glucose sorbosone dehydrogenase</fullName>
    </submittedName>
</protein>
<dbReference type="InterPro" id="IPR011041">
    <property type="entry name" value="Quinoprot_gluc/sorb_DH_b-prop"/>
</dbReference>
<dbReference type="AlphaFoldDB" id="D7CUP8"/>
<dbReference type="PANTHER" id="PTHR19328">
    <property type="entry name" value="HEDGEHOG-INTERACTING PROTEIN"/>
    <property type="match status" value="1"/>
</dbReference>
<proteinExistence type="predicted"/>
<evidence type="ECO:0000259" key="2">
    <source>
        <dbReference type="Pfam" id="PF07995"/>
    </source>
</evidence>
<dbReference type="HOGENOM" id="CLU_012253_1_1_0"/>
<evidence type="ECO:0000256" key="1">
    <source>
        <dbReference type="SAM" id="SignalP"/>
    </source>
</evidence>